<dbReference type="AlphaFoldDB" id="A0A251TDI7"/>
<dbReference type="FunFam" id="1.10.510.10:FF:000095">
    <property type="entry name" value="protein STRUBBELIG-RECEPTOR FAMILY 8"/>
    <property type="match status" value="1"/>
</dbReference>
<evidence type="ECO:0000256" key="1">
    <source>
        <dbReference type="PROSITE-ProRule" id="PRU10141"/>
    </source>
</evidence>
<reference evidence="4" key="1">
    <citation type="journal article" date="2017" name="Nature">
        <title>The sunflower genome provides insights into oil metabolism, flowering and Asterid evolution.</title>
        <authorList>
            <person name="Badouin H."/>
            <person name="Gouzy J."/>
            <person name="Grassa C.J."/>
            <person name="Murat F."/>
            <person name="Staton S.E."/>
            <person name="Cottret L."/>
            <person name="Lelandais-Briere C."/>
            <person name="Owens G.L."/>
            <person name="Carrere S."/>
            <person name="Mayjonade B."/>
            <person name="Legrand L."/>
            <person name="Gill N."/>
            <person name="Kane N.C."/>
            <person name="Bowers J.E."/>
            <person name="Hubner S."/>
            <person name="Bellec A."/>
            <person name="Berard A."/>
            <person name="Berges H."/>
            <person name="Blanchet N."/>
            <person name="Boniface M.C."/>
            <person name="Brunel D."/>
            <person name="Catrice O."/>
            <person name="Chaidir N."/>
            <person name="Claudel C."/>
            <person name="Donnadieu C."/>
            <person name="Faraut T."/>
            <person name="Fievet G."/>
            <person name="Helmstetter N."/>
            <person name="King M."/>
            <person name="Knapp S.J."/>
            <person name="Lai Z."/>
            <person name="Le Paslier M.C."/>
            <person name="Lippi Y."/>
            <person name="Lorenzon L."/>
            <person name="Mandel J.R."/>
            <person name="Marage G."/>
            <person name="Marchand G."/>
            <person name="Marquand E."/>
            <person name="Bret-Mestries E."/>
            <person name="Morien E."/>
            <person name="Nambeesan S."/>
            <person name="Nguyen T."/>
            <person name="Pegot-Espagnet P."/>
            <person name="Pouilly N."/>
            <person name="Raftis F."/>
            <person name="Sallet E."/>
            <person name="Schiex T."/>
            <person name="Thomas J."/>
            <person name="Vandecasteele C."/>
            <person name="Vares D."/>
            <person name="Vear F."/>
            <person name="Vautrin S."/>
            <person name="Crespi M."/>
            <person name="Mangin B."/>
            <person name="Burke J.M."/>
            <person name="Salse J."/>
            <person name="Munos S."/>
            <person name="Vincourt P."/>
            <person name="Rieseberg L.H."/>
            <person name="Langlade N.B."/>
        </authorList>
    </citation>
    <scope>NUCLEOTIDE SEQUENCE [LARGE SCALE GENOMIC DNA]</scope>
    <source>
        <strain evidence="4">cv. SF193</strain>
    </source>
</reference>
<dbReference type="Gene3D" id="3.30.200.20">
    <property type="entry name" value="Phosphorylase Kinase, domain 1"/>
    <property type="match status" value="1"/>
</dbReference>
<evidence type="ECO:0000259" key="2">
    <source>
        <dbReference type="PROSITE" id="PS50011"/>
    </source>
</evidence>
<proteinExistence type="predicted"/>
<dbReference type="Pfam" id="PF00069">
    <property type="entry name" value="Pkinase"/>
    <property type="match status" value="1"/>
</dbReference>
<dbReference type="InterPro" id="IPR011009">
    <property type="entry name" value="Kinase-like_dom_sf"/>
</dbReference>
<feature type="binding site" evidence="1">
    <location>
        <position position="110"/>
    </location>
    <ligand>
        <name>ATP</name>
        <dbReference type="ChEBI" id="CHEBI:30616"/>
    </ligand>
</feature>
<dbReference type="PROSITE" id="PS50011">
    <property type="entry name" value="PROTEIN_KINASE_DOM"/>
    <property type="match status" value="1"/>
</dbReference>
<dbReference type="SUPFAM" id="SSF56112">
    <property type="entry name" value="Protein kinase-like (PK-like)"/>
    <property type="match status" value="1"/>
</dbReference>
<dbReference type="PROSITE" id="PS00107">
    <property type="entry name" value="PROTEIN_KINASE_ATP"/>
    <property type="match status" value="1"/>
</dbReference>
<protein>
    <recommendedName>
        <fullName evidence="2">Protein kinase domain-containing protein</fullName>
    </recommendedName>
</protein>
<organism evidence="3 4">
    <name type="scientific">Helianthus annuus</name>
    <name type="common">Common sunflower</name>
    <dbReference type="NCBI Taxonomy" id="4232"/>
    <lineage>
        <taxon>Eukaryota</taxon>
        <taxon>Viridiplantae</taxon>
        <taxon>Streptophyta</taxon>
        <taxon>Embryophyta</taxon>
        <taxon>Tracheophyta</taxon>
        <taxon>Spermatophyta</taxon>
        <taxon>Magnoliopsida</taxon>
        <taxon>eudicotyledons</taxon>
        <taxon>Gunneridae</taxon>
        <taxon>Pentapetalae</taxon>
        <taxon>asterids</taxon>
        <taxon>campanulids</taxon>
        <taxon>Asterales</taxon>
        <taxon>Asteraceae</taxon>
        <taxon>Asteroideae</taxon>
        <taxon>Heliantheae alliance</taxon>
        <taxon>Heliantheae</taxon>
        <taxon>Helianthus</taxon>
    </lineage>
</organism>
<feature type="domain" description="Protein kinase" evidence="2">
    <location>
        <begin position="76"/>
        <end position="359"/>
    </location>
</feature>
<name>A0A251TDI7_HELAN</name>
<gene>
    <name evidence="3" type="ORF">HannXRQ_Chr11g0350311</name>
</gene>
<sequence>MVFSCRCFSFSFGEEIEYETRIETKSTSIDTFYTACSDLNGCMTDSQASDLQVLAGKSSKLRVFTVAELKLATGNFCASSKIGEGGFGSVYKGVVKSLEYPFDEIQIAVKLANGGVQGHKQWVTEVNVLGQIEHPNLVKLIGYCAEDDGDRTHRVLVYEYMPNGSLADWLSSESVAPLSWPMRLKVARDAARALAYLHQQMPSPIIFRDFKPSNILIDDDWNVKLSDFGFARLGPLDGHTHVTTRVVGTYGYADPEYAWTGHLRTDCDVWSYGVFLYVLITGKPPINLDLPKNEQHLLEWVKPFLRHGKFKLIVDPRINGQFPLQSAKELATIAENCLLRNRNMRPKMNHVLNKLNELITDSLLETIPPLVSIVDRERVTDRWKVSHEQQSSTIVKIKRKRRFVCLPSLGCYKK</sequence>
<dbReference type="GO" id="GO:0004672">
    <property type="term" value="F:protein kinase activity"/>
    <property type="evidence" value="ECO:0007669"/>
    <property type="project" value="InterPro"/>
</dbReference>
<keyword evidence="4" id="KW-1185">Reference proteome</keyword>
<evidence type="ECO:0000313" key="4">
    <source>
        <dbReference type="Proteomes" id="UP000215914"/>
    </source>
</evidence>
<keyword evidence="1" id="KW-0547">Nucleotide-binding</keyword>
<evidence type="ECO:0000313" key="3">
    <source>
        <dbReference type="EMBL" id="OTG09200.1"/>
    </source>
</evidence>
<dbReference type="InterPro" id="IPR050823">
    <property type="entry name" value="Plant_Ser_Thr_Prot_Kinase"/>
</dbReference>
<dbReference type="Gene3D" id="1.10.510.10">
    <property type="entry name" value="Transferase(Phosphotransferase) domain 1"/>
    <property type="match status" value="1"/>
</dbReference>
<dbReference type="GO" id="GO:0005524">
    <property type="term" value="F:ATP binding"/>
    <property type="evidence" value="ECO:0007669"/>
    <property type="project" value="UniProtKB-UniRule"/>
</dbReference>
<dbReference type="InterPro" id="IPR017441">
    <property type="entry name" value="Protein_kinase_ATP_BS"/>
</dbReference>
<dbReference type="InParanoid" id="A0A251TDI7"/>
<dbReference type="PANTHER" id="PTHR45621">
    <property type="entry name" value="OS01G0588500 PROTEIN-RELATED"/>
    <property type="match status" value="1"/>
</dbReference>
<keyword evidence="1" id="KW-0067">ATP-binding</keyword>
<dbReference type="Proteomes" id="UP000215914">
    <property type="component" value="Chromosome 11"/>
</dbReference>
<accession>A0A251TDI7</accession>
<dbReference type="InterPro" id="IPR000719">
    <property type="entry name" value="Prot_kinase_dom"/>
</dbReference>
<dbReference type="EMBL" id="CM007900">
    <property type="protein sequence ID" value="OTG09200.1"/>
    <property type="molecule type" value="Genomic_DNA"/>
</dbReference>